<keyword evidence="3" id="KW-1185">Reference proteome</keyword>
<dbReference type="Proteomes" id="UP001519460">
    <property type="component" value="Unassembled WGS sequence"/>
</dbReference>
<evidence type="ECO:0000313" key="2">
    <source>
        <dbReference type="EMBL" id="KAK7499232.1"/>
    </source>
</evidence>
<sequence>MVFSALRQKERWSFINHDTLSSKLAKAYYDDDIHPSKRGADIMAGSTGRHLSQLLWEKPAAHVKKKSRRHYLNQHPQHETDNKERKTQKTPNWLKGVNSRDNHHHGEGSNYIRQGQQYRRTRYQPRRRYRNHHAGLNQHDDHNRGNNYHRHHDPRQDRCRG</sequence>
<feature type="region of interest" description="Disordered" evidence="1">
    <location>
        <begin position="133"/>
        <end position="161"/>
    </location>
</feature>
<name>A0ABD0LI45_9CAEN</name>
<dbReference type="AlphaFoldDB" id="A0ABD0LI45"/>
<comment type="caution">
    <text evidence="2">The sequence shown here is derived from an EMBL/GenBank/DDBJ whole genome shotgun (WGS) entry which is preliminary data.</text>
</comment>
<protein>
    <submittedName>
        <fullName evidence="2">Uncharacterized protein</fullName>
    </submittedName>
</protein>
<gene>
    <name evidence="2" type="ORF">BaRGS_00009492</name>
</gene>
<dbReference type="EMBL" id="JACVVK020000045">
    <property type="protein sequence ID" value="KAK7499232.1"/>
    <property type="molecule type" value="Genomic_DNA"/>
</dbReference>
<evidence type="ECO:0000256" key="1">
    <source>
        <dbReference type="SAM" id="MobiDB-lite"/>
    </source>
</evidence>
<feature type="compositionally biased region" description="Basic residues" evidence="1">
    <location>
        <begin position="62"/>
        <end position="72"/>
    </location>
</feature>
<feature type="compositionally biased region" description="Basic and acidic residues" evidence="1">
    <location>
        <begin position="76"/>
        <end position="87"/>
    </location>
</feature>
<evidence type="ECO:0000313" key="3">
    <source>
        <dbReference type="Proteomes" id="UP001519460"/>
    </source>
</evidence>
<reference evidence="2 3" key="1">
    <citation type="journal article" date="2023" name="Sci. Data">
        <title>Genome assembly of the Korean intertidal mud-creeper Batillaria attramentaria.</title>
        <authorList>
            <person name="Patra A.K."/>
            <person name="Ho P.T."/>
            <person name="Jun S."/>
            <person name="Lee S.J."/>
            <person name="Kim Y."/>
            <person name="Won Y.J."/>
        </authorList>
    </citation>
    <scope>NUCLEOTIDE SEQUENCE [LARGE SCALE GENOMIC DNA]</scope>
    <source>
        <strain evidence="2">Wonlab-2016</strain>
    </source>
</reference>
<organism evidence="2 3">
    <name type="scientific">Batillaria attramentaria</name>
    <dbReference type="NCBI Taxonomy" id="370345"/>
    <lineage>
        <taxon>Eukaryota</taxon>
        <taxon>Metazoa</taxon>
        <taxon>Spiralia</taxon>
        <taxon>Lophotrochozoa</taxon>
        <taxon>Mollusca</taxon>
        <taxon>Gastropoda</taxon>
        <taxon>Caenogastropoda</taxon>
        <taxon>Sorbeoconcha</taxon>
        <taxon>Cerithioidea</taxon>
        <taxon>Batillariidae</taxon>
        <taxon>Batillaria</taxon>
    </lineage>
</organism>
<feature type="region of interest" description="Disordered" evidence="1">
    <location>
        <begin position="62"/>
        <end position="117"/>
    </location>
</feature>
<proteinExistence type="predicted"/>
<feature type="compositionally biased region" description="Basic and acidic residues" evidence="1">
    <location>
        <begin position="98"/>
        <end position="107"/>
    </location>
</feature>
<accession>A0ABD0LI45</accession>